<dbReference type="GO" id="GO:0031164">
    <property type="term" value="C:contractile vacuolar membrane"/>
    <property type="evidence" value="ECO:0007669"/>
    <property type="project" value="UniProtKB-SubCell"/>
</dbReference>
<evidence type="ECO:0000256" key="6">
    <source>
        <dbReference type="ARBA" id="ARBA00023065"/>
    </source>
</evidence>
<dbReference type="GO" id="GO:0071476">
    <property type="term" value="P:cellular hypotonic response"/>
    <property type="evidence" value="ECO:0007669"/>
    <property type="project" value="UniProtKB-ARBA"/>
</dbReference>
<comment type="subcellular location">
    <subcellularLocation>
        <location evidence="10">Contractile vacuole membrane</location>
    </subcellularLocation>
</comment>
<dbReference type="VEuPathDB" id="AmoebaDB:ACA1_024220"/>
<keyword evidence="13" id="KW-1185">Reference proteome</keyword>
<evidence type="ECO:0000256" key="5">
    <source>
        <dbReference type="ARBA" id="ARBA00022989"/>
    </source>
</evidence>
<dbReference type="Gene3D" id="1.10.287.940">
    <property type="entry name" value="atp-gated p2x4 ion channel"/>
    <property type="match status" value="2"/>
</dbReference>
<evidence type="ECO:0000313" key="12">
    <source>
        <dbReference type="EMBL" id="ELR13594.1"/>
    </source>
</evidence>
<keyword evidence="9" id="KW-0407">Ion channel</keyword>
<comment type="similarity">
    <text evidence="1">Belongs to the P2X receptor family.</text>
</comment>
<keyword evidence="5 11" id="KW-1133">Transmembrane helix</keyword>
<dbReference type="GO" id="GO:0050848">
    <property type="term" value="P:regulation of calcium-mediated signaling"/>
    <property type="evidence" value="ECO:0007669"/>
    <property type="project" value="UniProtKB-ARBA"/>
</dbReference>
<dbReference type="AlphaFoldDB" id="L8GLB7"/>
<dbReference type="GO" id="GO:0035381">
    <property type="term" value="F:ATP-gated ion channel activity"/>
    <property type="evidence" value="ECO:0007669"/>
    <property type="project" value="TreeGrafter"/>
</dbReference>
<dbReference type="STRING" id="1257118.L8GLB7"/>
<keyword evidence="8" id="KW-1071">Ligand-gated ion channel</keyword>
<evidence type="ECO:0000256" key="10">
    <source>
        <dbReference type="ARBA" id="ARBA00037850"/>
    </source>
</evidence>
<gene>
    <name evidence="12" type="ORF">ACA1_024220</name>
</gene>
<name>L8GLB7_ACACF</name>
<organism evidence="12 13">
    <name type="scientific">Acanthamoeba castellanii (strain ATCC 30010 / Neff)</name>
    <dbReference type="NCBI Taxonomy" id="1257118"/>
    <lineage>
        <taxon>Eukaryota</taxon>
        <taxon>Amoebozoa</taxon>
        <taxon>Discosea</taxon>
        <taxon>Longamoebia</taxon>
        <taxon>Centramoebida</taxon>
        <taxon>Acanthamoebidae</taxon>
        <taxon>Acanthamoeba</taxon>
    </lineage>
</organism>
<evidence type="ECO:0000256" key="7">
    <source>
        <dbReference type="ARBA" id="ARBA00023136"/>
    </source>
</evidence>
<proteinExistence type="inferred from homology"/>
<evidence type="ECO:0000256" key="11">
    <source>
        <dbReference type="SAM" id="Phobius"/>
    </source>
</evidence>
<evidence type="ECO:0000256" key="8">
    <source>
        <dbReference type="ARBA" id="ARBA00023286"/>
    </source>
</evidence>
<keyword evidence="2" id="KW-0813">Transport</keyword>
<feature type="transmembrane region" description="Helical" evidence="11">
    <location>
        <begin position="287"/>
        <end position="313"/>
    </location>
</feature>
<evidence type="ECO:0000313" key="13">
    <source>
        <dbReference type="Proteomes" id="UP000011083"/>
    </source>
</evidence>
<keyword evidence="7 11" id="KW-0472">Membrane</keyword>
<dbReference type="RefSeq" id="XP_004335607.1">
    <property type="nucleotide sequence ID" value="XM_004335559.1"/>
</dbReference>
<protein>
    <submittedName>
        <fullName evidence="12">Purinergic receptor, putative</fullName>
    </submittedName>
</protein>
<feature type="transmembrane region" description="Helical" evidence="11">
    <location>
        <begin position="12"/>
        <end position="33"/>
    </location>
</feature>
<evidence type="ECO:0000256" key="9">
    <source>
        <dbReference type="ARBA" id="ARBA00023303"/>
    </source>
</evidence>
<keyword evidence="6" id="KW-0406">Ion transport</keyword>
<dbReference type="KEGG" id="acan:ACA1_024220"/>
<keyword evidence="12" id="KW-0675">Receptor</keyword>
<sequence length="357" mass="39667">MQIVQIQDRRLGLLHYFFMLVILGYIVGFTVLWQMRYLKTEAPVGSIRTSLMSPQTKGLTPPAAENITYCLQNSASTNGYPTLEHGAMFVTTRITNTSQDLKDGCSLTNNTCKYVPVSPPNDIYIADIEDFTLLIDHAMYTSQLGIQANGQDLSGSLIDSNGDKVTNLPAGDTVGMIGKQDILHMSVVLRAAGIDSLDTPGFNDPKKSKRDDGIVLLVFITYSNTYSYNTNNINYEITVKAVSDTKFKSEQPIYTKSYEKRVIWNRHGVRLLFLTVGSLGKFDFQTLLLTFVSGIGLLAVSTLIVDVIAVRLMPGRQTYKKYKYQETPITDPAEATEVYARLDGSCDSDYHTTVNRA</sequence>
<evidence type="ECO:0000256" key="3">
    <source>
        <dbReference type="ARBA" id="ARBA00022554"/>
    </source>
</evidence>
<reference evidence="12 13" key="1">
    <citation type="journal article" date="2013" name="Genome Biol.">
        <title>Genome of Acanthamoeba castellanii highlights extensive lateral gene transfer and early evolution of tyrosine kinase signaling.</title>
        <authorList>
            <person name="Clarke M."/>
            <person name="Lohan A.J."/>
            <person name="Liu B."/>
            <person name="Lagkouvardos I."/>
            <person name="Roy S."/>
            <person name="Zafar N."/>
            <person name="Bertelli C."/>
            <person name="Schilde C."/>
            <person name="Kianianmomeni A."/>
            <person name="Burglin T.R."/>
            <person name="Frech C."/>
            <person name="Turcotte B."/>
            <person name="Kopec K.O."/>
            <person name="Synnott J.M."/>
            <person name="Choo C."/>
            <person name="Paponov I."/>
            <person name="Finkler A."/>
            <person name="Soon Heng Tan C."/>
            <person name="Hutchins A.P."/>
            <person name="Weinmeier T."/>
            <person name="Rattei T."/>
            <person name="Chu J.S."/>
            <person name="Gimenez G."/>
            <person name="Irimia M."/>
            <person name="Rigden D.J."/>
            <person name="Fitzpatrick D.A."/>
            <person name="Lorenzo-Morales J."/>
            <person name="Bateman A."/>
            <person name="Chiu C.H."/>
            <person name="Tang P."/>
            <person name="Hegemann P."/>
            <person name="Fromm H."/>
            <person name="Raoult D."/>
            <person name="Greub G."/>
            <person name="Miranda-Saavedra D."/>
            <person name="Chen N."/>
            <person name="Nash P."/>
            <person name="Ginger M.L."/>
            <person name="Horn M."/>
            <person name="Schaap P."/>
            <person name="Caler L."/>
            <person name="Loftus B."/>
        </authorList>
    </citation>
    <scope>NUCLEOTIDE SEQUENCE [LARGE SCALE GENOMIC DNA]</scope>
    <source>
        <strain evidence="12 13">Neff</strain>
    </source>
</reference>
<keyword evidence="4 11" id="KW-0812">Transmembrane</keyword>
<dbReference type="OMA" id="SMFITTR"/>
<evidence type="ECO:0000256" key="1">
    <source>
        <dbReference type="ARBA" id="ARBA00009848"/>
    </source>
</evidence>
<keyword evidence="3" id="KW-0926">Vacuole</keyword>
<dbReference type="GeneID" id="14914148"/>
<dbReference type="Pfam" id="PF00864">
    <property type="entry name" value="P2X_receptor"/>
    <property type="match status" value="2"/>
</dbReference>
<dbReference type="Proteomes" id="UP000011083">
    <property type="component" value="Unassembled WGS sequence"/>
</dbReference>
<dbReference type="EMBL" id="KB008088">
    <property type="protein sequence ID" value="ELR13594.1"/>
    <property type="molecule type" value="Genomic_DNA"/>
</dbReference>
<dbReference type="InterPro" id="IPR059116">
    <property type="entry name" value="P2X_receptor"/>
</dbReference>
<evidence type="ECO:0000256" key="2">
    <source>
        <dbReference type="ARBA" id="ARBA00022448"/>
    </source>
</evidence>
<dbReference type="OrthoDB" id="494673at2759"/>
<dbReference type="GO" id="GO:0140417">
    <property type="term" value="F:intracellularly ATP-gated calcium channel activity"/>
    <property type="evidence" value="ECO:0007669"/>
    <property type="project" value="UniProtKB-ARBA"/>
</dbReference>
<dbReference type="PANTHER" id="PTHR10125">
    <property type="entry name" value="P2X PURINOCEPTOR"/>
    <property type="match status" value="1"/>
</dbReference>
<dbReference type="PANTHER" id="PTHR10125:SF31">
    <property type="entry name" value="P2X RECEPTOR E"/>
    <property type="match status" value="1"/>
</dbReference>
<evidence type="ECO:0000256" key="4">
    <source>
        <dbReference type="ARBA" id="ARBA00022692"/>
    </source>
</evidence>
<accession>L8GLB7</accession>